<protein>
    <submittedName>
        <fullName evidence="1">Uncharacterized protein</fullName>
    </submittedName>
</protein>
<gene>
    <name evidence="1" type="ORF">NLJ89_g7583</name>
</gene>
<proteinExistence type="predicted"/>
<reference evidence="1" key="1">
    <citation type="submission" date="2022-07" db="EMBL/GenBank/DDBJ databases">
        <title>Genome Sequence of Agrocybe chaxingu.</title>
        <authorList>
            <person name="Buettner E."/>
        </authorList>
    </citation>
    <scope>NUCLEOTIDE SEQUENCE</scope>
    <source>
        <strain evidence="1">MP-N11</strain>
    </source>
</reference>
<keyword evidence="2" id="KW-1185">Reference proteome</keyword>
<accession>A0A9W8JX27</accession>
<comment type="caution">
    <text evidence="1">The sequence shown here is derived from an EMBL/GenBank/DDBJ whole genome shotgun (WGS) entry which is preliminary data.</text>
</comment>
<evidence type="ECO:0000313" key="2">
    <source>
        <dbReference type="Proteomes" id="UP001148786"/>
    </source>
</evidence>
<name>A0A9W8JX27_9AGAR</name>
<sequence length="194" mass="21143">MLAQTARDAHALALSPGERRTTALIGKASPVPSLVDAHACQTILSSQHPVQLPTLAAHHLVSATHSPPSMGHGQPYLYLRGALPALVIETPYFPFALPSPQCQHSVLDSRVLHGALPPPQRPCLRSFICTFFPPLLRARPFFVSLPSSFFLHFILPVLSSSLLPSLPSFRAPSPRGARTSMLKRSHVFSLLWIL</sequence>
<evidence type="ECO:0000313" key="1">
    <source>
        <dbReference type="EMBL" id="KAJ3505108.1"/>
    </source>
</evidence>
<dbReference type="EMBL" id="JANKHO010000923">
    <property type="protein sequence ID" value="KAJ3505108.1"/>
    <property type="molecule type" value="Genomic_DNA"/>
</dbReference>
<dbReference type="AlphaFoldDB" id="A0A9W8JX27"/>
<dbReference type="Proteomes" id="UP001148786">
    <property type="component" value="Unassembled WGS sequence"/>
</dbReference>
<organism evidence="1 2">
    <name type="scientific">Agrocybe chaxingu</name>
    <dbReference type="NCBI Taxonomy" id="84603"/>
    <lineage>
        <taxon>Eukaryota</taxon>
        <taxon>Fungi</taxon>
        <taxon>Dikarya</taxon>
        <taxon>Basidiomycota</taxon>
        <taxon>Agaricomycotina</taxon>
        <taxon>Agaricomycetes</taxon>
        <taxon>Agaricomycetidae</taxon>
        <taxon>Agaricales</taxon>
        <taxon>Agaricineae</taxon>
        <taxon>Strophariaceae</taxon>
        <taxon>Agrocybe</taxon>
    </lineage>
</organism>